<evidence type="ECO:0000256" key="4">
    <source>
        <dbReference type="ARBA" id="ARBA00022478"/>
    </source>
</evidence>
<comment type="similarity">
    <text evidence="1 10">Belongs to the RNA polymerase subunit omega family.</text>
</comment>
<dbReference type="EC" id="2.7.7.6" evidence="2 10"/>
<evidence type="ECO:0000313" key="11">
    <source>
        <dbReference type="EMBL" id="KXG75980.1"/>
    </source>
</evidence>
<dbReference type="InterPro" id="IPR036161">
    <property type="entry name" value="RPB6/omega-like_sf"/>
</dbReference>
<keyword evidence="5 10" id="KW-0808">Transferase</keyword>
<evidence type="ECO:0000256" key="1">
    <source>
        <dbReference type="ARBA" id="ARBA00006711"/>
    </source>
</evidence>
<keyword evidence="7 10" id="KW-0804">Transcription</keyword>
<evidence type="ECO:0000256" key="5">
    <source>
        <dbReference type="ARBA" id="ARBA00022679"/>
    </source>
</evidence>
<dbReference type="GO" id="GO:0003677">
    <property type="term" value="F:DNA binding"/>
    <property type="evidence" value="ECO:0007669"/>
    <property type="project" value="UniProtKB-UniRule"/>
</dbReference>
<dbReference type="Gene3D" id="3.90.940.10">
    <property type="match status" value="1"/>
</dbReference>
<evidence type="ECO:0000256" key="2">
    <source>
        <dbReference type="ARBA" id="ARBA00012418"/>
    </source>
</evidence>
<comment type="caution">
    <text evidence="11">The sequence shown here is derived from an EMBL/GenBank/DDBJ whole genome shotgun (WGS) entry which is preliminary data.</text>
</comment>
<dbReference type="PANTHER" id="PTHR34476">
    <property type="entry name" value="DNA-DIRECTED RNA POLYMERASE SUBUNIT OMEGA"/>
    <property type="match status" value="1"/>
</dbReference>
<dbReference type="OrthoDB" id="9815459at2"/>
<dbReference type="InterPro" id="IPR003716">
    <property type="entry name" value="DNA-dir_RNA_pol_omega"/>
</dbReference>
<dbReference type="InterPro" id="IPR006110">
    <property type="entry name" value="Pol_omega/Rpo6/RPB6"/>
</dbReference>
<comment type="function">
    <text evidence="10">Promotes RNA polymerase assembly. Latches the N- and C-terminal regions of the beta' subunit thereby facilitating its interaction with the beta and alpha subunits.</text>
</comment>
<comment type="catalytic activity">
    <reaction evidence="9 10">
        <text>RNA(n) + a ribonucleoside 5'-triphosphate = RNA(n+1) + diphosphate</text>
        <dbReference type="Rhea" id="RHEA:21248"/>
        <dbReference type="Rhea" id="RHEA-COMP:14527"/>
        <dbReference type="Rhea" id="RHEA-COMP:17342"/>
        <dbReference type="ChEBI" id="CHEBI:33019"/>
        <dbReference type="ChEBI" id="CHEBI:61557"/>
        <dbReference type="ChEBI" id="CHEBI:140395"/>
        <dbReference type="EC" id="2.7.7.6"/>
    </reaction>
</comment>
<dbReference type="GO" id="GO:0006351">
    <property type="term" value="P:DNA-templated transcription"/>
    <property type="evidence" value="ECO:0007669"/>
    <property type="project" value="UniProtKB-UniRule"/>
</dbReference>
<accession>A0A140L605</accession>
<reference evidence="11 12" key="1">
    <citation type="submission" date="2015-12" db="EMBL/GenBank/DDBJ databases">
        <title>Draft genome sequence of the thermoanaerobe Thermotalea metallivorans, an isolate from the runoff channel of the Great Artesian Basin, Australia.</title>
        <authorList>
            <person name="Patel B.K."/>
        </authorList>
    </citation>
    <scope>NUCLEOTIDE SEQUENCE [LARGE SCALE GENOMIC DNA]</scope>
    <source>
        <strain evidence="11 12">B2-1</strain>
    </source>
</reference>
<dbReference type="GO" id="GO:0000428">
    <property type="term" value="C:DNA-directed RNA polymerase complex"/>
    <property type="evidence" value="ECO:0007669"/>
    <property type="project" value="UniProtKB-KW"/>
</dbReference>
<dbReference type="SUPFAM" id="SSF63562">
    <property type="entry name" value="RPB6/omega subunit-like"/>
    <property type="match status" value="1"/>
</dbReference>
<keyword evidence="12" id="KW-1185">Reference proteome</keyword>
<evidence type="ECO:0000256" key="10">
    <source>
        <dbReference type="HAMAP-Rule" id="MF_00366"/>
    </source>
</evidence>
<dbReference type="STRING" id="520762.AN619_14440"/>
<dbReference type="Proteomes" id="UP000070456">
    <property type="component" value="Unassembled WGS sequence"/>
</dbReference>
<keyword evidence="4 10" id="KW-0240">DNA-directed RNA polymerase</keyword>
<dbReference type="GO" id="GO:0003899">
    <property type="term" value="F:DNA-directed RNA polymerase activity"/>
    <property type="evidence" value="ECO:0007669"/>
    <property type="project" value="UniProtKB-UniRule"/>
</dbReference>
<dbReference type="Pfam" id="PF01192">
    <property type="entry name" value="RNA_pol_Rpb6"/>
    <property type="match status" value="1"/>
</dbReference>
<dbReference type="PANTHER" id="PTHR34476:SF1">
    <property type="entry name" value="DNA-DIRECTED RNA POLYMERASE SUBUNIT OMEGA"/>
    <property type="match status" value="1"/>
</dbReference>
<sequence length="67" mass="7478">MLYPSINHLLEKVDSRYTLVVAAAKRAREIIDGSAILAKVNSSKPVTIATYEIAEGKIQYKRLDSEK</sequence>
<proteinExistence type="inferred from homology"/>
<evidence type="ECO:0000256" key="3">
    <source>
        <dbReference type="ARBA" id="ARBA00013725"/>
    </source>
</evidence>
<evidence type="ECO:0000256" key="6">
    <source>
        <dbReference type="ARBA" id="ARBA00022695"/>
    </source>
</evidence>
<dbReference type="HAMAP" id="MF_00366">
    <property type="entry name" value="RNApol_bact_RpoZ"/>
    <property type="match status" value="1"/>
</dbReference>
<keyword evidence="6 10" id="KW-0548">Nucleotidyltransferase</keyword>
<evidence type="ECO:0000313" key="12">
    <source>
        <dbReference type="Proteomes" id="UP000070456"/>
    </source>
</evidence>
<evidence type="ECO:0000256" key="9">
    <source>
        <dbReference type="ARBA" id="ARBA00048552"/>
    </source>
</evidence>
<evidence type="ECO:0000256" key="7">
    <source>
        <dbReference type="ARBA" id="ARBA00023163"/>
    </source>
</evidence>
<organism evidence="11 12">
    <name type="scientific">Thermotalea metallivorans</name>
    <dbReference type="NCBI Taxonomy" id="520762"/>
    <lineage>
        <taxon>Bacteria</taxon>
        <taxon>Bacillati</taxon>
        <taxon>Bacillota</taxon>
        <taxon>Clostridia</taxon>
        <taxon>Peptostreptococcales</taxon>
        <taxon>Thermotaleaceae</taxon>
        <taxon>Thermotalea</taxon>
    </lineage>
</organism>
<dbReference type="RefSeq" id="WP_068556038.1">
    <property type="nucleotide sequence ID" value="NZ_LOEE01000030.1"/>
</dbReference>
<dbReference type="EMBL" id="LOEE01000030">
    <property type="protein sequence ID" value="KXG75980.1"/>
    <property type="molecule type" value="Genomic_DNA"/>
</dbReference>
<comment type="subunit">
    <text evidence="10">The RNAP catalytic core consists of 2 alpha, 1 beta, 1 beta' and 1 omega subunit. When a sigma factor is associated with the core the holoenzyme is formed, which can initiate transcription.</text>
</comment>
<dbReference type="NCBIfam" id="TIGR00690">
    <property type="entry name" value="rpoZ"/>
    <property type="match status" value="1"/>
</dbReference>
<dbReference type="AlphaFoldDB" id="A0A140L605"/>
<dbReference type="SMART" id="SM01409">
    <property type="entry name" value="RNA_pol_Rpb6"/>
    <property type="match status" value="1"/>
</dbReference>
<name>A0A140L605_9FIRM</name>
<gene>
    <name evidence="10 11" type="primary">rpoZ</name>
    <name evidence="11" type="ORF">AN619_14440</name>
</gene>
<dbReference type="PATRIC" id="fig|520762.4.peg.1607"/>
<protein>
    <recommendedName>
        <fullName evidence="3 10">DNA-directed RNA polymerase subunit omega</fullName>
        <shortName evidence="10">RNAP omega subunit</shortName>
        <ecNumber evidence="2 10">2.7.7.6</ecNumber>
    </recommendedName>
    <alternativeName>
        <fullName evidence="10">RNA polymerase omega subunit</fullName>
    </alternativeName>
    <alternativeName>
        <fullName evidence="8 10">Transcriptase subunit omega</fullName>
    </alternativeName>
</protein>
<evidence type="ECO:0000256" key="8">
    <source>
        <dbReference type="ARBA" id="ARBA00029924"/>
    </source>
</evidence>